<dbReference type="InterPro" id="IPR002052">
    <property type="entry name" value="DNA_methylase_N6_adenine_CS"/>
</dbReference>
<sequence length="192" mass="20834">MIHYRNAVIKTDSSVYEPSEDSFLLADAALSEIKDSERLLEVGCGSGIVAAVIKANTNAKIAGIDINPDAAKCTKENGIDAIRGDLLGCIKGKFDMIIFNPPYLPTSEEERTGGWLNTALDGGCDGRRIIDRFLEEAGRCLDVKGKLLLLVSSLSGIEEVKSKMEALGYTIEIKSQERFMFETLAVIVATKT</sequence>
<dbReference type="PROSITE" id="PS00092">
    <property type="entry name" value="N6_MTASE"/>
    <property type="match status" value="1"/>
</dbReference>
<dbReference type="GO" id="GO:0003676">
    <property type="term" value="F:nucleic acid binding"/>
    <property type="evidence" value="ECO:0007669"/>
    <property type="project" value="InterPro"/>
</dbReference>
<keyword evidence="4" id="KW-0949">S-adenosyl-L-methionine</keyword>
<accession>A0A284VIA7</accession>
<dbReference type="RefSeq" id="WP_256999877.1">
    <property type="nucleotide sequence ID" value="NZ_FZMP01000006.1"/>
</dbReference>
<dbReference type="InterPro" id="IPR029063">
    <property type="entry name" value="SAM-dependent_MTases_sf"/>
</dbReference>
<protein>
    <recommendedName>
        <fullName evidence="5">Methyltransferase small domain-containing protein</fullName>
    </recommendedName>
</protein>
<dbReference type="CDD" id="cd02440">
    <property type="entry name" value="AdoMet_MTases"/>
    <property type="match status" value="1"/>
</dbReference>
<gene>
    <name evidence="6" type="ORF">MNV_1030018</name>
</gene>
<dbReference type="PANTHER" id="PTHR45875">
    <property type="entry name" value="METHYLTRANSFERASE N6AMT1"/>
    <property type="match status" value="1"/>
</dbReference>
<dbReference type="InterPro" id="IPR052190">
    <property type="entry name" value="Euk-Arch_PrmC-MTase"/>
</dbReference>
<evidence type="ECO:0000259" key="5">
    <source>
        <dbReference type="Pfam" id="PF05175"/>
    </source>
</evidence>
<dbReference type="Proteomes" id="UP000218615">
    <property type="component" value="Unassembled WGS sequence"/>
</dbReference>
<dbReference type="AlphaFoldDB" id="A0A284VIA7"/>
<evidence type="ECO:0000313" key="7">
    <source>
        <dbReference type="Proteomes" id="UP000218615"/>
    </source>
</evidence>
<dbReference type="NCBIfam" id="TIGR00537">
    <property type="entry name" value="hemK_rel_arch"/>
    <property type="match status" value="1"/>
</dbReference>
<dbReference type="PANTHER" id="PTHR45875:SF1">
    <property type="entry name" value="METHYLTRANSFERASE N6AMT1"/>
    <property type="match status" value="1"/>
</dbReference>
<evidence type="ECO:0000256" key="2">
    <source>
        <dbReference type="ARBA" id="ARBA00022603"/>
    </source>
</evidence>
<dbReference type="Gene3D" id="3.40.50.150">
    <property type="entry name" value="Vaccinia Virus protein VP39"/>
    <property type="match status" value="1"/>
</dbReference>
<dbReference type="InterPro" id="IPR007848">
    <property type="entry name" value="Small_mtfrase_dom"/>
</dbReference>
<dbReference type="EMBL" id="FZMP01000006">
    <property type="protein sequence ID" value="SNQ58998.1"/>
    <property type="molecule type" value="Genomic_DNA"/>
</dbReference>
<dbReference type="NCBIfam" id="NF011530">
    <property type="entry name" value="PRK14968.1-4"/>
    <property type="match status" value="1"/>
</dbReference>
<dbReference type="GO" id="GO:0035657">
    <property type="term" value="C:eRF1 methyltransferase complex"/>
    <property type="evidence" value="ECO:0007669"/>
    <property type="project" value="TreeGrafter"/>
</dbReference>
<evidence type="ECO:0000256" key="3">
    <source>
        <dbReference type="ARBA" id="ARBA00022679"/>
    </source>
</evidence>
<reference evidence="7" key="1">
    <citation type="submission" date="2017-06" db="EMBL/GenBank/DDBJ databases">
        <authorList>
            <person name="Cremers G."/>
        </authorList>
    </citation>
    <scope>NUCLEOTIDE SEQUENCE [LARGE SCALE GENOMIC DNA]</scope>
</reference>
<dbReference type="Pfam" id="PF05175">
    <property type="entry name" value="MTS"/>
    <property type="match status" value="1"/>
</dbReference>
<name>A0A284VIA7_9EURY</name>
<keyword evidence="2" id="KW-0489">Methyltransferase</keyword>
<evidence type="ECO:0000256" key="1">
    <source>
        <dbReference type="ARBA" id="ARBA00006149"/>
    </source>
</evidence>
<dbReference type="GO" id="GO:0008757">
    <property type="term" value="F:S-adenosylmethionine-dependent methyltransferase activity"/>
    <property type="evidence" value="ECO:0007669"/>
    <property type="project" value="TreeGrafter"/>
</dbReference>
<keyword evidence="7" id="KW-1185">Reference proteome</keyword>
<evidence type="ECO:0000256" key="4">
    <source>
        <dbReference type="ARBA" id="ARBA00022691"/>
    </source>
</evidence>
<comment type="similarity">
    <text evidence="1">Belongs to the eukaryotic/archaeal PrmC-related family.</text>
</comment>
<evidence type="ECO:0000313" key="6">
    <source>
        <dbReference type="EMBL" id="SNQ58998.1"/>
    </source>
</evidence>
<organism evidence="6 7">
    <name type="scientific">Candidatus Methanoperedens nitratireducens</name>
    <dbReference type="NCBI Taxonomy" id="1392998"/>
    <lineage>
        <taxon>Archaea</taxon>
        <taxon>Methanobacteriati</taxon>
        <taxon>Methanobacteriota</taxon>
        <taxon>Stenosarchaea group</taxon>
        <taxon>Methanomicrobia</taxon>
        <taxon>Methanosarcinales</taxon>
        <taxon>ANME-2 cluster</taxon>
        <taxon>Candidatus Methanoperedentaceae</taxon>
        <taxon>Candidatus Methanoperedens</taxon>
    </lineage>
</organism>
<dbReference type="GO" id="GO:0008276">
    <property type="term" value="F:protein methyltransferase activity"/>
    <property type="evidence" value="ECO:0007669"/>
    <property type="project" value="TreeGrafter"/>
</dbReference>
<proteinExistence type="inferred from homology"/>
<dbReference type="GO" id="GO:0032259">
    <property type="term" value="P:methylation"/>
    <property type="evidence" value="ECO:0007669"/>
    <property type="project" value="UniProtKB-KW"/>
</dbReference>
<keyword evidence="3" id="KW-0808">Transferase</keyword>
<feature type="domain" description="Methyltransferase small" evidence="5">
    <location>
        <begin position="33"/>
        <end position="105"/>
    </location>
</feature>
<dbReference type="InterPro" id="IPR004557">
    <property type="entry name" value="PrmC-related"/>
</dbReference>
<dbReference type="SUPFAM" id="SSF53335">
    <property type="entry name" value="S-adenosyl-L-methionine-dependent methyltransferases"/>
    <property type="match status" value="1"/>
</dbReference>
<dbReference type="NCBIfam" id="NF011529">
    <property type="entry name" value="PRK14968.1-3"/>
    <property type="match status" value="1"/>
</dbReference>